<dbReference type="OrthoDB" id="5654221at2"/>
<dbReference type="EMBL" id="LNZB01000056">
    <property type="protein sequence ID" value="KTD75615.1"/>
    <property type="molecule type" value="Genomic_DNA"/>
</dbReference>
<proteinExistence type="predicted"/>
<dbReference type="AlphaFoldDB" id="A0A0W1A2P4"/>
<sequence>MPTPEEIIKELFIALNKKERYPINTPKQMIPSVMNRTVLAVDHHKDLIIEAHGRKWIHYQNQYYPIVSRDLRHFNQRVFSVGSSSSREILMLDPDSQPLKDAYTELRKKIKVGASTLETLQEIAKVTQKLFPDIETTHADIFVQKSLKMGNPFLSLSLFMQHGIGVCRQHALLNAYLMSRLVEDKLLDGEVIHQRHTFPEQGAHVWNLFRDAKDGKLYSLDSLWKHVVSLADNPGSLNQLYGLDVEKGIKDVFGEFRLPIKQNEPNKPTAQAMPSISPKSLDKLLEIENTPKNALIGDEFPEDGPDLVISPKAARAPIQIWDEDEYLNEYQIPVLSPKMGWDPKHFWVEDDEYHDDQALALSPKVENAPKYLLVENDEPDDLSIPNPSPKGKIEAEDGEIGFYKENEVAEDDRDLFLSPRAKSVKKRLWSDDEELEDYHDRPLSPREASSPKQVWVENEELNDNTFPVLSPRMAWDPERYWVEDDALDGNNALVLSPKVERVPKHLLINNDGPDDNFDNVLSPKTIPALYNPQDLLNDHLMLKLDPQKTTPIENNVGFFKKPSIKEQVRPNMDEEDSAEDDNLEIIRYLIKHGKYDNTEKIDDTELCLNKDKSFGSKG</sequence>
<accession>A0A0W1A2P4</accession>
<comment type="caution">
    <text evidence="1">The sequence shown here is derived from an EMBL/GenBank/DDBJ whole genome shotgun (WGS) entry which is preliminary data.</text>
</comment>
<name>A0A0W1A2P4_9GAMM</name>
<evidence type="ECO:0000313" key="2">
    <source>
        <dbReference type="Proteomes" id="UP000054729"/>
    </source>
</evidence>
<evidence type="ECO:0000313" key="1">
    <source>
        <dbReference type="EMBL" id="KTD75615.1"/>
    </source>
</evidence>
<dbReference type="PATRIC" id="fig|66969.6.peg.2763"/>
<dbReference type="Proteomes" id="UP000054729">
    <property type="component" value="Unassembled WGS sequence"/>
</dbReference>
<gene>
    <name evidence="1" type="ORF">Lwal_2553</name>
</gene>
<keyword evidence="2" id="KW-1185">Reference proteome</keyword>
<reference evidence="1 2" key="1">
    <citation type="submission" date="2015-11" db="EMBL/GenBank/DDBJ databases">
        <title>Genomic analysis of 38 Legionella species identifies large and diverse effector repertoires.</title>
        <authorList>
            <person name="Burstein D."/>
            <person name="Amaro F."/>
            <person name="Zusman T."/>
            <person name="Lifshitz Z."/>
            <person name="Cohen O."/>
            <person name="Gilbert J.A."/>
            <person name="Pupko T."/>
            <person name="Shuman H.A."/>
            <person name="Segal G."/>
        </authorList>
    </citation>
    <scope>NUCLEOTIDE SEQUENCE [LARGE SCALE GENOMIC DNA]</scope>
    <source>
        <strain evidence="1 2">ATCC 51914</strain>
    </source>
</reference>
<dbReference type="RefSeq" id="WP_058481181.1">
    <property type="nucleotide sequence ID" value="NZ_CAAAIQ010000002.1"/>
</dbReference>
<organism evidence="1 2">
    <name type="scientific">Legionella waltersii</name>
    <dbReference type="NCBI Taxonomy" id="66969"/>
    <lineage>
        <taxon>Bacteria</taxon>
        <taxon>Pseudomonadati</taxon>
        <taxon>Pseudomonadota</taxon>
        <taxon>Gammaproteobacteria</taxon>
        <taxon>Legionellales</taxon>
        <taxon>Legionellaceae</taxon>
        <taxon>Legionella</taxon>
    </lineage>
</organism>
<protein>
    <submittedName>
        <fullName evidence="1">Uncharacterized protein</fullName>
    </submittedName>
</protein>